<evidence type="ECO:0000256" key="1">
    <source>
        <dbReference type="ARBA" id="ARBA00001974"/>
    </source>
</evidence>
<comment type="cofactor">
    <cofactor evidence="1">
        <name>FAD</name>
        <dbReference type="ChEBI" id="CHEBI:57692"/>
    </cofactor>
</comment>
<dbReference type="EMBL" id="BAEO01000062">
    <property type="protein sequence ID" value="GAC21464.1"/>
    <property type="molecule type" value="Genomic_DNA"/>
</dbReference>
<feature type="domain" description="FAD-binding" evidence="9">
    <location>
        <begin position="5"/>
        <end position="320"/>
    </location>
</feature>
<dbReference type="AlphaFoldDB" id="K6XLD7"/>
<comment type="pathway">
    <text evidence="2">Cofactor biosynthesis; ubiquinone biosynthesis.</text>
</comment>
<gene>
    <name evidence="10" type="primary">visC</name>
    <name evidence="10" type="ORF">GARC_4522</name>
</gene>
<keyword evidence="4" id="KW-0285">Flavoprotein</keyword>
<reference evidence="10 11" key="1">
    <citation type="journal article" date="2017" name="Antonie Van Leeuwenhoek">
        <title>Rhizobium rhizosphaerae sp. nov., a novel species isolated from rice rhizosphere.</title>
        <authorList>
            <person name="Zhao J.J."/>
            <person name="Zhang J."/>
            <person name="Zhang R.J."/>
            <person name="Zhang C.W."/>
            <person name="Yin H.Q."/>
            <person name="Zhang X.X."/>
        </authorList>
    </citation>
    <scope>NUCLEOTIDE SEQUENCE [LARGE SCALE GENOMIC DNA]</scope>
    <source>
        <strain evidence="10 11">BSs20135</strain>
    </source>
</reference>
<dbReference type="InterPro" id="IPR036188">
    <property type="entry name" value="FAD/NAD-bd_sf"/>
</dbReference>
<dbReference type="GO" id="GO:0006744">
    <property type="term" value="P:ubiquinone biosynthetic process"/>
    <property type="evidence" value="ECO:0007669"/>
    <property type="project" value="UniProtKB-UniPathway"/>
</dbReference>
<dbReference type="InterPro" id="IPR002938">
    <property type="entry name" value="FAD-bd"/>
</dbReference>
<dbReference type="RefSeq" id="WP_007624441.1">
    <property type="nucleotide sequence ID" value="NZ_BAEO01000062.1"/>
</dbReference>
<proteinExistence type="inferred from homology"/>
<dbReference type="GO" id="GO:0019168">
    <property type="term" value="F:2-polyprenylphenol 6-hydroxylase activity"/>
    <property type="evidence" value="ECO:0007669"/>
    <property type="project" value="TreeGrafter"/>
</dbReference>
<dbReference type="InterPro" id="IPR051205">
    <property type="entry name" value="UbiH/COQ6_monooxygenase"/>
</dbReference>
<dbReference type="GO" id="GO:0110142">
    <property type="term" value="C:ubiquinone biosynthesis complex"/>
    <property type="evidence" value="ECO:0007669"/>
    <property type="project" value="UniProtKB-ARBA"/>
</dbReference>
<dbReference type="InterPro" id="IPR010971">
    <property type="entry name" value="UbiH/COQ6"/>
</dbReference>
<keyword evidence="11" id="KW-1185">Reference proteome</keyword>
<dbReference type="PANTHER" id="PTHR43876">
    <property type="entry name" value="UBIQUINONE BIOSYNTHESIS MONOOXYGENASE COQ6, MITOCHONDRIAL"/>
    <property type="match status" value="1"/>
</dbReference>
<evidence type="ECO:0000256" key="3">
    <source>
        <dbReference type="ARBA" id="ARBA00005349"/>
    </source>
</evidence>
<dbReference type="Pfam" id="PF01494">
    <property type="entry name" value="FAD_binding_3"/>
    <property type="match status" value="1"/>
</dbReference>
<evidence type="ECO:0000313" key="10">
    <source>
        <dbReference type="EMBL" id="GAC21464.1"/>
    </source>
</evidence>
<dbReference type="SUPFAM" id="SSF51905">
    <property type="entry name" value="FAD/NAD(P)-binding domain"/>
    <property type="match status" value="1"/>
</dbReference>
<dbReference type="GO" id="GO:0071949">
    <property type="term" value="F:FAD binding"/>
    <property type="evidence" value="ECO:0007669"/>
    <property type="project" value="InterPro"/>
</dbReference>
<sequence>MRAFDIIVVGGGIVGLTQALALKNSGLSVAVVESHVSQGMPSDDPELRVSALTLATENIFHNLGVWQHLDPNRLCSYVDMQVWDQDSFGKITFSADQVKKHQLGHIVENQAIRHSLWIQAQNSSHIELLAPSKIKQLVFGQQECFITLDDTSQLTARLVIGADGANSVVKKQANLAQTFWDYDQHAIVATVKTAMPHKNTARQIFTPTGPLAFLPLWDAHHCSIVWSQDEPKAATLLKLSNAEFDKALTVAFDGTLGLCELVSDRQSYPLKMRYTRQWVGNRVAIIGDAAHTIHPLAGQGANLGILDAAALAEQIIKLVEQNKDFGLAKNLRPFERWRKTEAVKMVAAMEGFKRLFAGDQAVKKLIRDTGLSLANHSSFTKQKIIQHAMGLEGELPELAKLRSD</sequence>
<evidence type="ECO:0000256" key="2">
    <source>
        <dbReference type="ARBA" id="ARBA00004749"/>
    </source>
</evidence>
<dbReference type="PRINTS" id="PR00420">
    <property type="entry name" value="RNGMNOXGNASE"/>
</dbReference>
<dbReference type="InterPro" id="IPR018168">
    <property type="entry name" value="Ubi_Hdrlase_CS"/>
</dbReference>
<dbReference type="FunFam" id="3.50.50.60:FF:000021">
    <property type="entry name" value="Ubiquinone biosynthesis monooxygenase COQ6"/>
    <property type="match status" value="1"/>
</dbReference>
<evidence type="ECO:0000256" key="6">
    <source>
        <dbReference type="ARBA" id="ARBA00023002"/>
    </source>
</evidence>
<evidence type="ECO:0000256" key="7">
    <source>
        <dbReference type="ARBA" id="ARBA00023033"/>
    </source>
</evidence>
<evidence type="ECO:0000259" key="9">
    <source>
        <dbReference type="Pfam" id="PF01494"/>
    </source>
</evidence>
<dbReference type="PANTHER" id="PTHR43876:SF7">
    <property type="entry name" value="UBIQUINONE BIOSYNTHESIS MONOOXYGENASE COQ6, MITOCHONDRIAL"/>
    <property type="match status" value="1"/>
</dbReference>
<comment type="subunit">
    <text evidence="8">Component of the Ubi complex metabolon, which regroups five ubiquinone biosynthesis proteins (UbiE, UbiF, UbiG, UbiH and UbiI) and two accessory factors (UbiK and the lipid-binding protein UbiJ).</text>
</comment>
<keyword evidence="6" id="KW-0560">Oxidoreductase</keyword>
<evidence type="ECO:0000256" key="8">
    <source>
        <dbReference type="ARBA" id="ARBA00065734"/>
    </source>
</evidence>
<keyword evidence="7" id="KW-0503">Monooxygenase</keyword>
<accession>K6XLD7</accession>
<dbReference type="eggNOG" id="COG0654">
    <property type="taxonomic scope" value="Bacteria"/>
</dbReference>
<protein>
    <submittedName>
        <fullName evidence="10">Protein visC</fullName>
    </submittedName>
</protein>
<dbReference type="OrthoDB" id="9769565at2"/>
<comment type="caution">
    <text evidence="10">The sequence shown here is derived from an EMBL/GenBank/DDBJ whole genome shotgun (WGS) entry which is preliminary data.</text>
</comment>
<dbReference type="NCBIfam" id="TIGR01988">
    <property type="entry name" value="Ubi-OHases"/>
    <property type="match status" value="1"/>
</dbReference>
<dbReference type="STRING" id="493475.GARC_4522"/>
<comment type="similarity">
    <text evidence="3">Belongs to the UbiH/COQ6 family.</text>
</comment>
<dbReference type="Proteomes" id="UP000006327">
    <property type="component" value="Unassembled WGS sequence"/>
</dbReference>
<name>K6XLD7_9ALTE</name>
<evidence type="ECO:0000256" key="5">
    <source>
        <dbReference type="ARBA" id="ARBA00022827"/>
    </source>
</evidence>
<dbReference type="UniPathway" id="UPA00232"/>
<organism evidence="10 11">
    <name type="scientific">Paraglaciecola arctica BSs20135</name>
    <dbReference type="NCBI Taxonomy" id="493475"/>
    <lineage>
        <taxon>Bacteria</taxon>
        <taxon>Pseudomonadati</taxon>
        <taxon>Pseudomonadota</taxon>
        <taxon>Gammaproteobacteria</taxon>
        <taxon>Alteromonadales</taxon>
        <taxon>Alteromonadaceae</taxon>
        <taxon>Paraglaciecola</taxon>
    </lineage>
</organism>
<keyword evidence="5" id="KW-0274">FAD</keyword>
<dbReference type="Gene3D" id="3.50.50.60">
    <property type="entry name" value="FAD/NAD(P)-binding domain"/>
    <property type="match status" value="2"/>
</dbReference>
<evidence type="ECO:0000256" key="4">
    <source>
        <dbReference type="ARBA" id="ARBA00022630"/>
    </source>
</evidence>
<dbReference type="PROSITE" id="PS01304">
    <property type="entry name" value="UBIH"/>
    <property type="match status" value="1"/>
</dbReference>
<evidence type="ECO:0000313" key="11">
    <source>
        <dbReference type="Proteomes" id="UP000006327"/>
    </source>
</evidence>